<evidence type="ECO:0000256" key="2">
    <source>
        <dbReference type="ARBA" id="ARBA00022737"/>
    </source>
</evidence>
<accession>A0A9W4SFV5</accession>
<dbReference type="Gene3D" id="3.80.10.10">
    <property type="entry name" value="Ribonuclease Inhibitor"/>
    <property type="match status" value="2"/>
</dbReference>
<evidence type="ECO:0000256" key="1">
    <source>
        <dbReference type="ARBA" id="ARBA00022614"/>
    </source>
</evidence>
<dbReference type="Proteomes" id="UP001153678">
    <property type="component" value="Unassembled WGS sequence"/>
</dbReference>
<name>A0A9W4SFV5_9GLOM</name>
<keyword evidence="1" id="KW-0433">Leucine-rich repeat</keyword>
<evidence type="ECO:0000259" key="4">
    <source>
        <dbReference type="Pfam" id="PF06985"/>
    </source>
</evidence>
<dbReference type="Pfam" id="PF12799">
    <property type="entry name" value="LRR_4"/>
    <property type="match status" value="1"/>
</dbReference>
<gene>
    <name evidence="5" type="ORF">FWILDA_LOCUS2876</name>
</gene>
<sequence length="699" mass="78901">MRGKEYNAKEKREKVKELDISETLDCSHNAITNLNLNNCRQLKNISCGFNKLTNLDLTNLNHLERIECCDNYLKSFDYSSLNLDKLTYLNITDNNLLEQDLSVFKPLDGLGKLKSLHVSNTNIDSGLEYLLESVNEIYCSSEERPEKNNYPNKENTTEIVFDIEKGIKNITKVTIRNCPKLKEVNINNFVDSQQLEISECANLEMFRCGNNQLTELNLSQNKLLIEIVCAKNKLTQLTLPNQSDNLQKLICYENELTSLDFLKSCHLPKLESLVLNDNNFPPQDLEFFVPFRELKVLRIDGIDKPSYFTGSLKPLQELKKLEILNIGGTDITHGLEYLPESVKEIDCTPNRPNAKVSDIYEELQTETEQERELRTEENYNTSAPRTSHEKQTSKAGLPITNSASQAIIDQLCMNQEDQHEKSEEVSKMGKYYDNSALTLIAMDSEVVLHQPSYIEGDGYDATTDKVELTLTQALYAIKNRKRTEPLDGIYSILGLLPYGKDVTVDYSTNNTSEKALVEVMKVAIANGYAEPLSWHGESNNGEGLCCLPQIDKEGSASVMGSVGKVGSILKDVNGKTYELISFTDQGLEFDALMPHYTIHQTNQNTHKLESGFEIEGGLFRKEVVVKPREMEEVINLSLLGTKETLDLVQEGNLLVVLHKELFGTNKLFALLVKETNQTNTYHRLGLVELANSEGVKFAT</sequence>
<organism evidence="5 6">
    <name type="scientific">Funneliformis geosporum</name>
    <dbReference type="NCBI Taxonomy" id="1117311"/>
    <lineage>
        <taxon>Eukaryota</taxon>
        <taxon>Fungi</taxon>
        <taxon>Fungi incertae sedis</taxon>
        <taxon>Mucoromycota</taxon>
        <taxon>Glomeromycotina</taxon>
        <taxon>Glomeromycetes</taxon>
        <taxon>Glomerales</taxon>
        <taxon>Glomeraceae</taxon>
        <taxon>Funneliformis</taxon>
    </lineage>
</organism>
<evidence type="ECO:0000256" key="3">
    <source>
        <dbReference type="SAM" id="MobiDB-lite"/>
    </source>
</evidence>
<dbReference type="InterPro" id="IPR032675">
    <property type="entry name" value="LRR_dom_sf"/>
</dbReference>
<protein>
    <submittedName>
        <fullName evidence="5">15864_t:CDS:1</fullName>
    </submittedName>
</protein>
<dbReference type="PANTHER" id="PTHR47566">
    <property type="match status" value="1"/>
</dbReference>
<dbReference type="SUPFAM" id="SSF52058">
    <property type="entry name" value="L domain-like"/>
    <property type="match status" value="1"/>
</dbReference>
<comment type="caution">
    <text evidence="5">The sequence shown here is derived from an EMBL/GenBank/DDBJ whole genome shotgun (WGS) entry which is preliminary data.</text>
</comment>
<evidence type="ECO:0000313" key="6">
    <source>
        <dbReference type="Proteomes" id="UP001153678"/>
    </source>
</evidence>
<dbReference type="PANTHER" id="PTHR47566:SF1">
    <property type="entry name" value="PROTEIN NUD1"/>
    <property type="match status" value="1"/>
</dbReference>
<feature type="compositionally biased region" description="Basic and acidic residues" evidence="3">
    <location>
        <begin position="368"/>
        <end position="377"/>
    </location>
</feature>
<proteinExistence type="predicted"/>
<feature type="domain" description="Heterokaryon incompatibility" evidence="4">
    <location>
        <begin position="408"/>
        <end position="446"/>
    </location>
</feature>
<dbReference type="AlphaFoldDB" id="A0A9W4SFV5"/>
<dbReference type="GO" id="GO:0035591">
    <property type="term" value="F:signaling adaptor activity"/>
    <property type="evidence" value="ECO:0007669"/>
    <property type="project" value="TreeGrafter"/>
</dbReference>
<dbReference type="InterPro" id="IPR025875">
    <property type="entry name" value="Leu-rich_rpt_4"/>
</dbReference>
<dbReference type="OrthoDB" id="2373850at2759"/>
<evidence type="ECO:0000313" key="5">
    <source>
        <dbReference type="EMBL" id="CAI2167046.1"/>
    </source>
</evidence>
<reference evidence="5" key="1">
    <citation type="submission" date="2022-08" db="EMBL/GenBank/DDBJ databases">
        <authorList>
            <person name="Kallberg Y."/>
            <person name="Tangrot J."/>
            <person name="Rosling A."/>
        </authorList>
    </citation>
    <scope>NUCLEOTIDE SEQUENCE</scope>
    <source>
        <strain evidence="5">Wild A</strain>
    </source>
</reference>
<dbReference type="Pfam" id="PF06985">
    <property type="entry name" value="HET"/>
    <property type="match status" value="1"/>
</dbReference>
<keyword evidence="6" id="KW-1185">Reference proteome</keyword>
<dbReference type="InterPro" id="IPR010730">
    <property type="entry name" value="HET"/>
</dbReference>
<feature type="region of interest" description="Disordered" evidence="3">
    <location>
        <begin position="363"/>
        <end position="396"/>
    </location>
</feature>
<dbReference type="EMBL" id="CAMKVN010000356">
    <property type="protein sequence ID" value="CAI2167046.1"/>
    <property type="molecule type" value="Genomic_DNA"/>
</dbReference>
<keyword evidence="2" id="KW-0677">Repeat</keyword>
<dbReference type="InterPro" id="IPR052574">
    <property type="entry name" value="CDIRP"/>
</dbReference>